<dbReference type="GO" id="GO:0006974">
    <property type="term" value="P:DNA damage response"/>
    <property type="evidence" value="ECO:0007669"/>
    <property type="project" value="TreeGrafter"/>
</dbReference>
<feature type="compositionally biased region" description="Low complexity" evidence="3">
    <location>
        <begin position="791"/>
        <end position="801"/>
    </location>
</feature>
<dbReference type="Proteomes" id="UP000504637">
    <property type="component" value="Unplaced"/>
</dbReference>
<keyword evidence="2" id="KW-0539">Nucleus</keyword>
<dbReference type="InterPro" id="IPR011993">
    <property type="entry name" value="PH-like_dom_sf"/>
</dbReference>
<evidence type="ECO:0000313" key="6">
    <source>
        <dbReference type="Proteomes" id="UP000504637"/>
    </source>
</evidence>
<dbReference type="AlphaFoldDB" id="A0A6J3M314"/>
<keyword evidence="6" id="KW-1185">Reference proteome</keyword>
<reference evidence="7" key="2">
    <citation type="submission" date="2020-04" db="EMBL/GenBank/DDBJ databases">
        <authorList>
            <consortium name="NCBI Genome Project"/>
        </authorList>
    </citation>
    <scope>NUCLEOTIDE SEQUENCE</scope>
    <source>
        <strain evidence="7">CBS 342.82</strain>
    </source>
</reference>
<dbReference type="GO" id="GO:0072542">
    <property type="term" value="F:protein phosphatase activator activity"/>
    <property type="evidence" value="ECO:0007669"/>
    <property type="project" value="TreeGrafter"/>
</dbReference>
<feature type="compositionally biased region" description="Basic residues" evidence="3">
    <location>
        <begin position="930"/>
        <end position="940"/>
    </location>
</feature>
<dbReference type="OrthoDB" id="27483at2759"/>
<sequence length="961" mass="108356">MAAAPVDDRKRVKVYELRQTDWYDRGTGFCVGEIVGGPDANPDCPDARIVVHSEERPGQKILETRITKDDGYQQQQQTLIVWTEADGVDMALSFQEAEGCTTIWQFVSEVQSKLSLFAPEGGLSDDDMLDTLPLPIALPKPQLGRLEEVVATIRNVSGTPSGREALVKFIMNPDSPYIDRLAPLVEDAEDLESVHDLHQLCNIMKHLILLNDNSIIEYVVTDNVIMGVLGALEYDPDFPSHRAAHRQFLRETSKFKEVVKFKDPEIRNKIQYTHRLLYLKDVVLARILDDPTFSVLNSLIFFHHVDIIQYITSDSEHCEKLFAIIKDEEESAENKKIAVLFIQNCCAVAKNIQPANREKLYTTLISHGLFSVVSFALRHHDASVRVAGTDVLVSLIDSDPNTVRNHMIEEGNRKDGSLMDTLIELLLVEVDLGVKSQMADAIKILLDPTLTHAALESMHRHQPEGNKRGSMVNWQQQQHAEFNRILKIVVTQFYADGVQKLFQPLNDLEHREDMNSLTVQELNLYTHLVEILCFFARQHNYDLTAYVRSENMHAKIARLLRSRKKYMRLVALKWFRTCIGLQDATHRDEMMREQLFEPILDIVYETMPRDNLLNSACLEIFDFIRAQNIRPLVKHLGSLYRDRLHAITYVPTFRALLAQYEENVRSARILEADNSFTTEPDTPPLNTMLPSLPSRREMYESLTGKPANEADFPDDDDDFDGDMIDDDESALPTAPILKSHPPNGHVNSKGPLVDYPDDDDDDDEDDDDRGRYVDILASSPDPQREKKSSDDTNTSDMSSSDDCARPNRTSQTPSKRRRSDAEDEDDELGKLMTRAKRRNSSASTTPNTSQSQHNNRSPPSRPDGSDPDLHREDSGSQSPTLPADSPTQDTMQPSPGHGHTLRRKGSLKTKNETAATNGKMSIKLSLGGSKGHHKNSHHKNSSSGRTTSNEEQQNSAGEADG</sequence>
<organism evidence="7">
    <name type="scientific">Dissoconium aciculare CBS 342.82</name>
    <dbReference type="NCBI Taxonomy" id="1314786"/>
    <lineage>
        <taxon>Eukaryota</taxon>
        <taxon>Fungi</taxon>
        <taxon>Dikarya</taxon>
        <taxon>Ascomycota</taxon>
        <taxon>Pezizomycotina</taxon>
        <taxon>Dothideomycetes</taxon>
        <taxon>Dothideomycetidae</taxon>
        <taxon>Mycosphaerellales</taxon>
        <taxon>Dissoconiaceae</taxon>
        <taxon>Dissoconium</taxon>
    </lineage>
</organism>
<evidence type="ECO:0000256" key="2">
    <source>
        <dbReference type="ARBA" id="ARBA00023242"/>
    </source>
</evidence>
<feature type="region of interest" description="Disordered" evidence="3">
    <location>
        <begin position="703"/>
        <end position="961"/>
    </location>
</feature>
<dbReference type="SUPFAM" id="SSF48371">
    <property type="entry name" value="ARM repeat"/>
    <property type="match status" value="1"/>
</dbReference>
<feature type="compositionally biased region" description="Polar residues" evidence="3">
    <location>
        <begin position="945"/>
        <end position="961"/>
    </location>
</feature>
<feature type="compositionally biased region" description="Polar residues" evidence="3">
    <location>
        <begin position="840"/>
        <end position="855"/>
    </location>
</feature>
<dbReference type="InterPro" id="IPR016024">
    <property type="entry name" value="ARM-type_fold"/>
</dbReference>
<reference evidence="7" key="1">
    <citation type="submission" date="2020-01" db="EMBL/GenBank/DDBJ databases">
        <authorList>
            <consortium name="DOE Joint Genome Institute"/>
            <person name="Haridas S."/>
            <person name="Albert R."/>
            <person name="Binder M."/>
            <person name="Bloem J."/>
            <person name="Labutti K."/>
            <person name="Salamov A."/>
            <person name="Andreopoulos B."/>
            <person name="Baker S.E."/>
            <person name="Barry K."/>
            <person name="Bills G."/>
            <person name="Bluhm B.H."/>
            <person name="Cannon C."/>
            <person name="Castanera R."/>
            <person name="Culley D.E."/>
            <person name="Daum C."/>
            <person name="Ezra D."/>
            <person name="Gonzalez J.B."/>
            <person name="Henrissat B."/>
            <person name="Kuo A."/>
            <person name="Liang C."/>
            <person name="Lipzen A."/>
            <person name="Lutzoni F."/>
            <person name="Magnuson J."/>
            <person name="Mondo S."/>
            <person name="Nolan M."/>
            <person name="Ohm R."/>
            <person name="Pangilinan J."/>
            <person name="Park H.-J."/>
            <person name="Ramirez L."/>
            <person name="Alfaro M."/>
            <person name="Sun H."/>
            <person name="Tritt A."/>
            <person name="Yoshinaga Y."/>
            <person name="Zwiers L.-H."/>
            <person name="Turgeon B.G."/>
            <person name="Goodwin S.B."/>
            <person name="Spatafora J.W."/>
            <person name="Crous P.W."/>
            <person name="Grigoriev I.V."/>
        </authorList>
    </citation>
    <scope>NUCLEOTIDE SEQUENCE</scope>
    <source>
        <strain evidence="7">CBS 342.82</strain>
    </source>
</reference>
<dbReference type="InterPro" id="IPR055236">
    <property type="entry name" value="EVH1_PP4R3"/>
</dbReference>
<evidence type="ECO:0000256" key="3">
    <source>
        <dbReference type="SAM" id="MobiDB-lite"/>
    </source>
</evidence>
<dbReference type="InterPro" id="IPR006887">
    <property type="entry name" value="P4R3-like_central_dom"/>
</dbReference>
<dbReference type="GeneID" id="54359287"/>
<dbReference type="InterPro" id="IPR051137">
    <property type="entry name" value="PP4R3-like"/>
</dbReference>
<evidence type="ECO:0000313" key="7">
    <source>
        <dbReference type="RefSeq" id="XP_033459452.1"/>
    </source>
</evidence>
<dbReference type="InterPro" id="IPR011989">
    <property type="entry name" value="ARM-like"/>
</dbReference>
<accession>A0A6J3M314</accession>
<feature type="compositionally biased region" description="Acidic residues" evidence="3">
    <location>
        <begin position="711"/>
        <end position="729"/>
    </location>
</feature>
<dbReference type="Gene3D" id="1.25.10.10">
    <property type="entry name" value="Leucine-rich Repeat Variant"/>
    <property type="match status" value="1"/>
</dbReference>
<evidence type="ECO:0000256" key="1">
    <source>
        <dbReference type="ARBA" id="ARBA00004123"/>
    </source>
</evidence>
<dbReference type="Pfam" id="PF22972">
    <property type="entry name" value="EVH1_PP4R3"/>
    <property type="match status" value="1"/>
</dbReference>
<reference evidence="7" key="3">
    <citation type="submission" date="2025-08" db="UniProtKB">
        <authorList>
            <consortium name="RefSeq"/>
        </authorList>
    </citation>
    <scope>IDENTIFICATION</scope>
    <source>
        <strain evidence="7">CBS 342.82</strain>
    </source>
</reference>
<dbReference type="PANTHER" id="PTHR23318">
    <property type="entry name" value="ATP SYNTHASE GAMMA-RELATED"/>
    <property type="match status" value="1"/>
</dbReference>
<gene>
    <name evidence="7" type="ORF">K489DRAFT_320770</name>
</gene>
<feature type="domain" description="PP4R3 EVH1-like" evidence="5">
    <location>
        <begin position="9"/>
        <end position="113"/>
    </location>
</feature>
<evidence type="ECO:0000259" key="4">
    <source>
        <dbReference type="Pfam" id="PF04802"/>
    </source>
</evidence>
<dbReference type="Gene3D" id="2.30.29.30">
    <property type="entry name" value="Pleckstrin-homology domain (PH domain)/Phosphotyrosine-binding domain (PTB)"/>
    <property type="match status" value="1"/>
</dbReference>
<dbReference type="GO" id="GO:0030289">
    <property type="term" value="C:protein phosphatase 4 complex"/>
    <property type="evidence" value="ECO:0007669"/>
    <property type="project" value="TreeGrafter"/>
</dbReference>
<name>A0A6J3M314_9PEZI</name>
<feature type="compositionally biased region" description="Polar residues" evidence="3">
    <location>
        <begin position="875"/>
        <end position="893"/>
    </location>
</feature>
<protein>
    <submittedName>
        <fullName evidence="7">DUF625-domain-containing protein</fullName>
    </submittedName>
</protein>
<feature type="domain" description="Serine/threonine-protein phosphatase 4 regulatory subunit 3-like central" evidence="4">
    <location>
        <begin position="148"/>
        <end position="662"/>
    </location>
</feature>
<dbReference type="PANTHER" id="PTHR23318:SF0">
    <property type="entry name" value="SERINE_THREONINE-PROTEIN PHOSPHATASE 4 REGULATORY SUBUNIT 3"/>
    <property type="match status" value="1"/>
</dbReference>
<dbReference type="GO" id="GO:0005654">
    <property type="term" value="C:nucleoplasm"/>
    <property type="evidence" value="ECO:0007669"/>
    <property type="project" value="TreeGrafter"/>
</dbReference>
<feature type="compositionally biased region" description="Basic and acidic residues" evidence="3">
    <location>
        <begin position="863"/>
        <end position="874"/>
    </location>
</feature>
<feature type="compositionally biased region" description="Acidic residues" evidence="3">
    <location>
        <begin position="755"/>
        <end position="767"/>
    </location>
</feature>
<evidence type="ECO:0000259" key="5">
    <source>
        <dbReference type="Pfam" id="PF22972"/>
    </source>
</evidence>
<proteinExistence type="predicted"/>
<dbReference type="Pfam" id="PF04802">
    <property type="entry name" value="PP4R3"/>
    <property type="match status" value="1"/>
</dbReference>
<dbReference type="RefSeq" id="XP_033459452.1">
    <property type="nucleotide sequence ID" value="XM_033601487.1"/>
</dbReference>
<comment type="subcellular location">
    <subcellularLocation>
        <location evidence="1">Nucleus</location>
    </subcellularLocation>
</comment>